<proteinExistence type="predicted"/>
<dbReference type="EMBL" id="KZ825157">
    <property type="protein sequence ID" value="PYI17362.1"/>
    <property type="molecule type" value="Genomic_DNA"/>
</dbReference>
<dbReference type="Proteomes" id="UP000249829">
    <property type="component" value="Unassembled WGS sequence"/>
</dbReference>
<organism evidence="2 3">
    <name type="scientific">Aspergillus violaceofuscus (strain CBS 115571)</name>
    <dbReference type="NCBI Taxonomy" id="1450538"/>
    <lineage>
        <taxon>Eukaryota</taxon>
        <taxon>Fungi</taxon>
        <taxon>Dikarya</taxon>
        <taxon>Ascomycota</taxon>
        <taxon>Pezizomycotina</taxon>
        <taxon>Eurotiomycetes</taxon>
        <taxon>Eurotiomycetidae</taxon>
        <taxon>Eurotiales</taxon>
        <taxon>Aspergillaceae</taxon>
        <taxon>Aspergillus</taxon>
    </lineage>
</organism>
<dbReference type="AlphaFoldDB" id="A0A2V5H5M3"/>
<evidence type="ECO:0000313" key="2">
    <source>
        <dbReference type="EMBL" id="PYI17362.1"/>
    </source>
</evidence>
<protein>
    <recommendedName>
        <fullName evidence="1">2EXR domain-containing protein</fullName>
    </recommendedName>
</protein>
<evidence type="ECO:0000259" key="1">
    <source>
        <dbReference type="Pfam" id="PF20150"/>
    </source>
</evidence>
<dbReference type="OMA" id="RTWEVAC"/>
<dbReference type="Pfam" id="PF20150">
    <property type="entry name" value="2EXR"/>
    <property type="match status" value="1"/>
</dbReference>
<name>A0A2V5H5M3_ASPV1</name>
<accession>A0A2V5H5M3</accession>
<gene>
    <name evidence="2" type="ORF">BO99DRAFT_434596</name>
</gene>
<dbReference type="InterPro" id="IPR045518">
    <property type="entry name" value="2EXR"/>
</dbReference>
<keyword evidence="3" id="KW-1185">Reference proteome</keyword>
<feature type="domain" description="2EXR" evidence="1">
    <location>
        <begin position="11"/>
        <end position="124"/>
    </location>
</feature>
<reference evidence="2 3" key="1">
    <citation type="submission" date="2018-02" db="EMBL/GenBank/DDBJ databases">
        <title>The genomes of Aspergillus section Nigri reveals drivers in fungal speciation.</title>
        <authorList>
            <consortium name="DOE Joint Genome Institute"/>
            <person name="Vesth T.C."/>
            <person name="Nybo J."/>
            <person name="Theobald S."/>
            <person name="Brandl J."/>
            <person name="Frisvad J.C."/>
            <person name="Nielsen K.F."/>
            <person name="Lyhne E.K."/>
            <person name="Kogle M.E."/>
            <person name="Kuo A."/>
            <person name="Riley R."/>
            <person name="Clum A."/>
            <person name="Nolan M."/>
            <person name="Lipzen A."/>
            <person name="Salamov A."/>
            <person name="Henrissat B."/>
            <person name="Wiebenga A."/>
            <person name="De vries R.P."/>
            <person name="Grigoriev I.V."/>
            <person name="Mortensen U.H."/>
            <person name="Andersen M.R."/>
            <person name="Baker S.E."/>
        </authorList>
    </citation>
    <scope>NUCLEOTIDE SEQUENCE [LARGE SCALE GENOMIC DNA]</scope>
    <source>
        <strain evidence="2 3">CBS 115571</strain>
    </source>
</reference>
<evidence type="ECO:0000313" key="3">
    <source>
        <dbReference type="Proteomes" id="UP000249829"/>
    </source>
</evidence>
<sequence length="349" mass="41140">MPDSTSNPPLSRLPPELRLMFWEAALPDPVVDPLYIWRYDCWKAQWDQTANAEGEKRNMLHIEFDPRPLDCYEVHLPHLFINHEARGVGLRWLEKQQPRLQIRYHKETRRFSVVRPFDPARDTVYIPHRQWFDFLPNARRIRNLMLKAGFDQQLAHMWPAHRRPGHPLIVKHATPLTRVAFPCGLLHKKGAEHVCPSWKWSSFHPECVEVSIVSNGPEDPLQRFPDIDVVHRTWEVACPKEIKRIIWLPVHDTSRRWHAVDCLVDESLDQLRRAKTQQDRTTAWGGLYRHFKEGPYLGGRFNADLDQIWSVRNTLLNEDTGGQDYQQEVWQRIVSRLPLIIKSVVAVER</sequence>